<evidence type="ECO:0000256" key="1">
    <source>
        <dbReference type="SAM" id="Phobius"/>
    </source>
</evidence>
<reference evidence="2 3" key="1">
    <citation type="submission" date="2019-02" db="EMBL/GenBank/DDBJ databases">
        <title>Deep-cultivation of Planctomycetes and their phenomic and genomic characterization uncovers novel biology.</title>
        <authorList>
            <person name="Wiegand S."/>
            <person name="Jogler M."/>
            <person name="Boedeker C."/>
            <person name="Pinto D."/>
            <person name="Vollmers J."/>
            <person name="Rivas-Marin E."/>
            <person name="Kohn T."/>
            <person name="Peeters S.H."/>
            <person name="Heuer A."/>
            <person name="Rast P."/>
            <person name="Oberbeckmann S."/>
            <person name="Bunk B."/>
            <person name="Jeske O."/>
            <person name="Meyerdierks A."/>
            <person name="Storesund J.E."/>
            <person name="Kallscheuer N."/>
            <person name="Luecker S."/>
            <person name="Lage O.M."/>
            <person name="Pohl T."/>
            <person name="Merkel B.J."/>
            <person name="Hornburger P."/>
            <person name="Mueller R.-W."/>
            <person name="Bruemmer F."/>
            <person name="Labrenz M."/>
            <person name="Spormann A.M."/>
            <person name="Op Den Camp H."/>
            <person name="Overmann J."/>
            <person name="Amann R."/>
            <person name="Jetten M.S.M."/>
            <person name="Mascher T."/>
            <person name="Medema M.H."/>
            <person name="Devos D.P."/>
            <person name="Kaster A.-K."/>
            <person name="Ovreas L."/>
            <person name="Rohde M."/>
            <person name="Galperin M.Y."/>
            <person name="Jogler C."/>
        </authorList>
    </citation>
    <scope>NUCLEOTIDE SEQUENCE [LARGE SCALE GENOMIC DNA]</scope>
    <source>
        <strain evidence="2 3">Pla22</strain>
    </source>
</reference>
<evidence type="ECO:0000313" key="2">
    <source>
        <dbReference type="EMBL" id="TWT55147.1"/>
    </source>
</evidence>
<feature type="transmembrane region" description="Helical" evidence="1">
    <location>
        <begin position="6"/>
        <end position="26"/>
    </location>
</feature>
<accession>A0A5C5WWQ7</accession>
<sequence length="161" mass="18527">MPKLKLPTVALVAIGILSLPCLYVFFTLRSLSSFPYAYASDWTVVFITDHVRTSGKWPTGWGDLEDEYHRMAPASHYALTFDELKKRVWLDWNVDLDTVRDADPPKRIFRLTSGRRVSFNGDPNELIRDFLRTGEAPWMESLPIGGTRAGNQRVHQRMRSE</sequence>
<name>A0A5C5WWQ7_9BACT</name>
<proteinExistence type="predicted"/>
<dbReference type="EMBL" id="SJPI01000001">
    <property type="protein sequence ID" value="TWT55147.1"/>
    <property type="molecule type" value="Genomic_DNA"/>
</dbReference>
<keyword evidence="1" id="KW-0812">Transmembrane</keyword>
<dbReference type="Proteomes" id="UP000316598">
    <property type="component" value="Unassembled WGS sequence"/>
</dbReference>
<protein>
    <submittedName>
        <fullName evidence="2">Uncharacterized protein</fullName>
    </submittedName>
</protein>
<keyword evidence="1" id="KW-0472">Membrane</keyword>
<keyword evidence="1" id="KW-1133">Transmembrane helix</keyword>
<gene>
    <name evidence="2" type="ORF">Pla22_28010</name>
</gene>
<evidence type="ECO:0000313" key="3">
    <source>
        <dbReference type="Proteomes" id="UP000316598"/>
    </source>
</evidence>
<comment type="caution">
    <text evidence="2">The sequence shown here is derived from an EMBL/GenBank/DDBJ whole genome shotgun (WGS) entry which is preliminary data.</text>
</comment>
<keyword evidence="3" id="KW-1185">Reference proteome</keyword>
<dbReference type="AlphaFoldDB" id="A0A5C5WWQ7"/>
<organism evidence="2 3">
    <name type="scientific">Rubripirellula amarantea</name>
    <dbReference type="NCBI Taxonomy" id="2527999"/>
    <lineage>
        <taxon>Bacteria</taxon>
        <taxon>Pseudomonadati</taxon>
        <taxon>Planctomycetota</taxon>
        <taxon>Planctomycetia</taxon>
        <taxon>Pirellulales</taxon>
        <taxon>Pirellulaceae</taxon>
        <taxon>Rubripirellula</taxon>
    </lineage>
</organism>